<sequence>MKNYKIIYIILLGISLWCSSCQKNTIAVKEANLNPVSNLKYTLLGDSVLLSWNLPQGNGPLTVTVNDSTNTTTLAANAVSFKYGIVQTNKKYVFIVKVSDNNGNSSLGQIVRFTRDGAAPVKNASGLQTDNNVTVSWTAPDLPVTKITIKMGNQSVDVGPTVTSYQFKNVPIGAYNITFVTTNSSNQLSNTVILPFKVGATSVAYIGMYTDSLTLLNTGDDDEVAGAKWLFKNYTRSKYVSFSQVKNGTVDLSQFRVIWWNYDLVSTTSLPAIATDAAVVAKMTQFYKNGGSLLLNQYAVQYLWTVGRMTVGYPMGVDSGPGGNNPDIWGVGVNINEKHDQSGHPLYKGITMTKQGDSRITFPTIGPGWKENHNDVIVTIPDFLKLGPNNNEAAYTKFVTDNNVEWLGQWDGIGDYYMAGILEFKPMNDYQGSAIFIGIGAVEWNQNSGTNPYQSNIELLYKNAIDYLKTK</sequence>
<keyword evidence="1" id="KW-0732">Signal</keyword>
<dbReference type="InterPro" id="IPR036116">
    <property type="entry name" value="FN3_sf"/>
</dbReference>
<feature type="chain" id="PRO_5019829810" evidence="1">
    <location>
        <begin position="24"/>
        <end position="471"/>
    </location>
</feature>
<dbReference type="SUPFAM" id="SSF49265">
    <property type="entry name" value="Fibronectin type III"/>
    <property type="match status" value="1"/>
</dbReference>
<dbReference type="EMBL" id="RBKU01000001">
    <property type="protein sequence ID" value="RKR80141.1"/>
    <property type="molecule type" value="Genomic_DNA"/>
</dbReference>
<evidence type="ECO:0000259" key="2">
    <source>
        <dbReference type="Pfam" id="PF16324"/>
    </source>
</evidence>
<proteinExistence type="predicted"/>
<keyword evidence="4" id="KW-1185">Reference proteome</keyword>
<dbReference type="InterPro" id="IPR032544">
    <property type="entry name" value="DUF4945"/>
</dbReference>
<dbReference type="Pfam" id="PF16303">
    <property type="entry name" value="DUF4945"/>
    <property type="match status" value="1"/>
</dbReference>
<reference evidence="3 4" key="1">
    <citation type="submission" date="2018-10" db="EMBL/GenBank/DDBJ databases">
        <title>Genomic Encyclopedia of Archaeal and Bacterial Type Strains, Phase II (KMG-II): from individual species to whole genera.</title>
        <authorList>
            <person name="Goeker M."/>
        </authorList>
    </citation>
    <scope>NUCLEOTIDE SEQUENCE [LARGE SCALE GENOMIC DNA]</scope>
    <source>
        <strain evidence="3 4">DSM 18602</strain>
    </source>
</reference>
<evidence type="ECO:0000313" key="4">
    <source>
        <dbReference type="Proteomes" id="UP000268007"/>
    </source>
</evidence>
<comment type="caution">
    <text evidence="3">The sequence shown here is derived from an EMBL/GenBank/DDBJ whole genome shotgun (WGS) entry which is preliminary data.</text>
</comment>
<organism evidence="3 4">
    <name type="scientific">Mucilaginibacter gracilis</name>
    <dbReference type="NCBI Taxonomy" id="423350"/>
    <lineage>
        <taxon>Bacteria</taxon>
        <taxon>Pseudomonadati</taxon>
        <taxon>Bacteroidota</taxon>
        <taxon>Sphingobacteriia</taxon>
        <taxon>Sphingobacteriales</taxon>
        <taxon>Sphingobacteriaceae</taxon>
        <taxon>Mucilaginibacter</taxon>
    </lineage>
</organism>
<protein>
    <submittedName>
        <fullName evidence="3">Uncharacterized protein DUF4960</fullName>
    </submittedName>
</protein>
<dbReference type="Proteomes" id="UP000268007">
    <property type="component" value="Unassembled WGS sequence"/>
</dbReference>
<dbReference type="RefSeq" id="WP_121195817.1">
    <property type="nucleotide sequence ID" value="NZ_RBKU01000001.1"/>
</dbReference>
<feature type="signal peptide" evidence="1">
    <location>
        <begin position="1"/>
        <end position="23"/>
    </location>
</feature>
<feature type="domain" description="DUF4960" evidence="2">
    <location>
        <begin position="219"/>
        <end position="468"/>
    </location>
</feature>
<dbReference type="AlphaFoldDB" id="A0A495IV05"/>
<evidence type="ECO:0000313" key="3">
    <source>
        <dbReference type="EMBL" id="RKR80141.1"/>
    </source>
</evidence>
<dbReference type="OrthoDB" id="727829at2"/>
<dbReference type="InterPro" id="IPR032526">
    <property type="entry name" value="DUF4960"/>
</dbReference>
<accession>A0A495IV05</accession>
<gene>
    <name evidence="3" type="ORF">BDD43_0236</name>
</gene>
<dbReference type="Pfam" id="PF16324">
    <property type="entry name" value="DUF4960"/>
    <property type="match status" value="1"/>
</dbReference>
<evidence type="ECO:0000256" key="1">
    <source>
        <dbReference type="SAM" id="SignalP"/>
    </source>
</evidence>
<name>A0A495IV05_9SPHI</name>